<gene>
    <name evidence="6" type="ORF">A0123_01768</name>
</gene>
<dbReference type="PATRIC" id="fig|38307.3.peg.1828"/>
<dbReference type="Gene3D" id="3.40.190.290">
    <property type="match status" value="1"/>
</dbReference>
<dbReference type="GO" id="GO:0009089">
    <property type="term" value="P:lysine biosynthetic process via diaminopimelate"/>
    <property type="evidence" value="ECO:0007669"/>
    <property type="project" value="TreeGrafter"/>
</dbReference>
<sequence>MRLRQIEVFYAIMTTGSLRKAAEVMNVSQPAASKVLRYAEHSLGFALFERKGGRLVPTREAQIMLPHVNAIFGKLSDLRRLTHNLRYARAGHSISIGCVPSLGLSLIPRVVRSYCADHPDTEVTIDALHGSEIVSRIFNHDLDLGVVFGNYSREGLTAQHIGDIPLVLIDKEKDQGPVALTDIDQNRYLGLSEKDPTADLLDMALDEAGISATPAIRVRTHFMAAELVRLGVGCAIVDALTVLHHPGLPRPCTLSPPLSIKCTVLYRADYALSHISRDILGLLRHELDKDLQDLEAMV</sequence>
<dbReference type="RefSeq" id="WP_064274512.1">
    <property type="nucleotide sequence ID" value="NZ_LUTU01000007.1"/>
</dbReference>
<keyword evidence="4" id="KW-0804">Transcription</keyword>
<dbReference type="SUPFAM" id="SSF46785">
    <property type="entry name" value="Winged helix' DNA-binding domain"/>
    <property type="match status" value="1"/>
</dbReference>
<dbReference type="GO" id="GO:0003700">
    <property type="term" value="F:DNA-binding transcription factor activity"/>
    <property type="evidence" value="ECO:0007669"/>
    <property type="project" value="InterPro"/>
</dbReference>
<reference evidence="6 7" key="1">
    <citation type="submission" date="2016-03" db="EMBL/GenBank/DDBJ databases">
        <title>Draft genome sequence of Gluconobacter cerinus strain CECT 9110.</title>
        <authorList>
            <person name="Sainz F."/>
            <person name="Mas A."/>
            <person name="Torija M.J."/>
        </authorList>
    </citation>
    <scope>NUCLEOTIDE SEQUENCE [LARGE SCALE GENOMIC DNA]</scope>
    <source>
        <strain evidence="6 7">CECT 9110</strain>
    </source>
</reference>
<dbReference type="InterPro" id="IPR005119">
    <property type="entry name" value="LysR_subst-bd"/>
</dbReference>
<evidence type="ECO:0000256" key="3">
    <source>
        <dbReference type="ARBA" id="ARBA00023125"/>
    </source>
</evidence>
<keyword evidence="2" id="KW-0805">Transcription regulation</keyword>
<dbReference type="Pfam" id="PF03466">
    <property type="entry name" value="LysR_substrate"/>
    <property type="match status" value="1"/>
</dbReference>
<dbReference type="InterPro" id="IPR000847">
    <property type="entry name" value="LysR_HTH_N"/>
</dbReference>
<keyword evidence="3" id="KW-0238">DNA-binding</keyword>
<evidence type="ECO:0000256" key="1">
    <source>
        <dbReference type="ARBA" id="ARBA00009437"/>
    </source>
</evidence>
<protein>
    <submittedName>
        <fullName evidence="6">LysR family transcriptional regulator</fullName>
    </submittedName>
</protein>
<proteinExistence type="inferred from homology"/>
<dbReference type="PROSITE" id="PS50931">
    <property type="entry name" value="HTH_LYSR"/>
    <property type="match status" value="1"/>
</dbReference>
<name>A0A1B6VKJ6_9PROT</name>
<dbReference type="SUPFAM" id="SSF53850">
    <property type="entry name" value="Periplasmic binding protein-like II"/>
    <property type="match status" value="1"/>
</dbReference>
<accession>A0A1B6VKJ6</accession>
<dbReference type="AlphaFoldDB" id="A0A1B6VKJ6"/>
<dbReference type="Gene3D" id="1.10.10.10">
    <property type="entry name" value="Winged helix-like DNA-binding domain superfamily/Winged helix DNA-binding domain"/>
    <property type="match status" value="1"/>
</dbReference>
<organism evidence="6 7">
    <name type="scientific">Gluconobacter cerinus</name>
    <dbReference type="NCBI Taxonomy" id="38307"/>
    <lineage>
        <taxon>Bacteria</taxon>
        <taxon>Pseudomonadati</taxon>
        <taxon>Pseudomonadota</taxon>
        <taxon>Alphaproteobacteria</taxon>
        <taxon>Acetobacterales</taxon>
        <taxon>Acetobacteraceae</taxon>
        <taxon>Gluconobacter</taxon>
    </lineage>
</organism>
<dbReference type="OrthoDB" id="9806538at2"/>
<evidence type="ECO:0000259" key="5">
    <source>
        <dbReference type="PROSITE" id="PS50931"/>
    </source>
</evidence>
<dbReference type="InterPro" id="IPR036388">
    <property type="entry name" value="WH-like_DNA-bd_sf"/>
</dbReference>
<feature type="domain" description="HTH lysR-type" evidence="5">
    <location>
        <begin position="1"/>
        <end position="58"/>
    </location>
</feature>
<evidence type="ECO:0000313" key="7">
    <source>
        <dbReference type="Proteomes" id="UP000077786"/>
    </source>
</evidence>
<dbReference type="Proteomes" id="UP000077786">
    <property type="component" value="Unassembled WGS sequence"/>
</dbReference>
<dbReference type="PANTHER" id="PTHR30427:SF1">
    <property type="entry name" value="TRANSCRIPTIONAL ACTIVATOR PROTEIN LYSR"/>
    <property type="match status" value="1"/>
</dbReference>
<comment type="caution">
    <text evidence="6">The sequence shown here is derived from an EMBL/GenBank/DDBJ whole genome shotgun (WGS) entry which is preliminary data.</text>
</comment>
<dbReference type="InterPro" id="IPR036390">
    <property type="entry name" value="WH_DNA-bd_sf"/>
</dbReference>
<evidence type="ECO:0000313" key="6">
    <source>
        <dbReference type="EMBL" id="OAJ67726.1"/>
    </source>
</evidence>
<dbReference type="GO" id="GO:0043565">
    <property type="term" value="F:sequence-specific DNA binding"/>
    <property type="evidence" value="ECO:0007669"/>
    <property type="project" value="TreeGrafter"/>
</dbReference>
<dbReference type="GO" id="GO:0010628">
    <property type="term" value="P:positive regulation of gene expression"/>
    <property type="evidence" value="ECO:0007669"/>
    <property type="project" value="TreeGrafter"/>
</dbReference>
<dbReference type="PANTHER" id="PTHR30427">
    <property type="entry name" value="TRANSCRIPTIONAL ACTIVATOR PROTEIN LYSR"/>
    <property type="match status" value="1"/>
</dbReference>
<evidence type="ECO:0000256" key="2">
    <source>
        <dbReference type="ARBA" id="ARBA00023015"/>
    </source>
</evidence>
<dbReference type="Pfam" id="PF00126">
    <property type="entry name" value="HTH_1"/>
    <property type="match status" value="1"/>
</dbReference>
<dbReference type="EMBL" id="LUTU01000007">
    <property type="protein sequence ID" value="OAJ67726.1"/>
    <property type="molecule type" value="Genomic_DNA"/>
</dbReference>
<evidence type="ECO:0000256" key="4">
    <source>
        <dbReference type="ARBA" id="ARBA00023163"/>
    </source>
</evidence>
<comment type="similarity">
    <text evidence="1">Belongs to the LysR transcriptional regulatory family.</text>
</comment>